<evidence type="ECO:0000313" key="1">
    <source>
        <dbReference type="EMBL" id="KKT51090.1"/>
    </source>
</evidence>
<dbReference type="EMBL" id="LCIH01000016">
    <property type="protein sequence ID" value="KKT51090.1"/>
    <property type="molecule type" value="Genomic_DNA"/>
</dbReference>
<evidence type="ECO:0000313" key="2">
    <source>
        <dbReference type="Proteomes" id="UP000034006"/>
    </source>
</evidence>
<reference evidence="1 2" key="1">
    <citation type="journal article" date="2015" name="Nature">
        <title>rRNA introns, odd ribosomes, and small enigmatic genomes across a large radiation of phyla.</title>
        <authorList>
            <person name="Brown C.T."/>
            <person name="Hug L.A."/>
            <person name="Thomas B.C."/>
            <person name="Sharon I."/>
            <person name="Castelle C.J."/>
            <person name="Singh A."/>
            <person name="Wilkins M.J."/>
            <person name="Williams K.H."/>
            <person name="Banfield J.F."/>
        </authorList>
    </citation>
    <scope>NUCLEOTIDE SEQUENCE [LARGE SCALE GENOMIC DNA]</scope>
</reference>
<proteinExistence type="predicted"/>
<name>A0A0G1HW03_9BACT</name>
<organism evidence="1 2">
    <name type="scientific">Candidatus Collierbacteria bacterium GW2011_GWB2_44_22</name>
    <dbReference type="NCBI Taxonomy" id="1618387"/>
    <lineage>
        <taxon>Bacteria</taxon>
        <taxon>Candidatus Collieribacteriota</taxon>
    </lineage>
</organism>
<dbReference type="Proteomes" id="UP000034006">
    <property type="component" value="Unassembled WGS sequence"/>
</dbReference>
<gene>
    <name evidence="1" type="ORF">UW44_C0016G0001</name>
</gene>
<comment type="caution">
    <text evidence="1">The sequence shown here is derived from an EMBL/GenBank/DDBJ whole genome shotgun (WGS) entry which is preliminary data.</text>
</comment>
<dbReference type="STRING" id="1618387.UW44_C0016G0001"/>
<dbReference type="AlphaFoldDB" id="A0A0G1HW03"/>
<sequence>MITIMSRSNALDHLISISEPFKVLKVGITECRLLLPNEYNSCFFSPGQESKPHIPGHIWTHEGLVQFEVGEYLCRGVNGELWPMSAADFFAIRKRHPNFPKDEDNGWGKFVNFIPVYAISMLEPFKVQFTDGTYITGATGDFLMYCEDRTAVWICNQNIFRETYTSVE</sequence>
<protein>
    <submittedName>
        <fullName evidence="1">Uncharacterized protein</fullName>
    </submittedName>
</protein>
<accession>A0A0G1HW03</accession>